<accession>A0AAN5I8D1</accession>
<comment type="cofactor">
    <cofactor evidence="5">
        <name>heme</name>
        <dbReference type="ChEBI" id="CHEBI:30413"/>
    </cofactor>
</comment>
<evidence type="ECO:0000256" key="5">
    <source>
        <dbReference type="PIRSR" id="PIRSR602401-1"/>
    </source>
</evidence>
<keyword evidence="5 6" id="KW-0349">Heme</keyword>
<feature type="non-terminal residue" evidence="7">
    <location>
        <position position="1"/>
    </location>
</feature>
<dbReference type="EMBL" id="BTRK01000005">
    <property type="protein sequence ID" value="GMR54885.1"/>
    <property type="molecule type" value="Genomic_DNA"/>
</dbReference>
<evidence type="ECO:0000256" key="1">
    <source>
        <dbReference type="ARBA" id="ARBA00010617"/>
    </source>
</evidence>
<keyword evidence="2 5" id="KW-0479">Metal-binding</keyword>
<dbReference type="Gene3D" id="1.10.630.10">
    <property type="entry name" value="Cytochrome P450"/>
    <property type="match status" value="1"/>
</dbReference>
<evidence type="ECO:0000256" key="4">
    <source>
        <dbReference type="ARBA" id="ARBA00023033"/>
    </source>
</evidence>
<dbReference type="Proteomes" id="UP001328107">
    <property type="component" value="Unassembled WGS sequence"/>
</dbReference>
<evidence type="ECO:0000313" key="8">
    <source>
        <dbReference type="Proteomes" id="UP001328107"/>
    </source>
</evidence>
<dbReference type="InterPro" id="IPR036396">
    <property type="entry name" value="Cyt_P450_sf"/>
</dbReference>
<evidence type="ECO:0008006" key="9">
    <source>
        <dbReference type="Google" id="ProtNLM"/>
    </source>
</evidence>
<dbReference type="PRINTS" id="PR00385">
    <property type="entry name" value="P450"/>
</dbReference>
<dbReference type="PROSITE" id="PS00086">
    <property type="entry name" value="CYTOCHROME_P450"/>
    <property type="match status" value="1"/>
</dbReference>
<dbReference type="GO" id="GO:0006082">
    <property type="term" value="P:organic acid metabolic process"/>
    <property type="evidence" value="ECO:0007669"/>
    <property type="project" value="TreeGrafter"/>
</dbReference>
<organism evidence="7 8">
    <name type="scientific">Pristionchus mayeri</name>
    <dbReference type="NCBI Taxonomy" id="1317129"/>
    <lineage>
        <taxon>Eukaryota</taxon>
        <taxon>Metazoa</taxon>
        <taxon>Ecdysozoa</taxon>
        <taxon>Nematoda</taxon>
        <taxon>Chromadorea</taxon>
        <taxon>Rhabditida</taxon>
        <taxon>Rhabditina</taxon>
        <taxon>Diplogasteromorpha</taxon>
        <taxon>Diplogasteroidea</taxon>
        <taxon>Neodiplogasteridae</taxon>
        <taxon>Pristionchus</taxon>
    </lineage>
</organism>
<dbReference type="GO" id="GO:0005506">
    <property type="term" value="F:iron ion binding"/>
    <property type="evidence" value="ECO:0007669"/>
    <property type="project" value="InterPro"/>
</dbReference>
<feature type="non-terminal residue" evidence="7">
    <location>
        <position position="285"/>
    </location>
</feature>
<evidence type="ECO:0000256" key="3">
    <source>
        <dbReference type="ARBA" id="ARBA00023004"/>
    </source>
</evidence>
<keyword evidence="4 6" id="KW-0503">Monooxygenase</keyword>
<dbReference type="PANTHER" id="PTHR24300:SF375">
    <property type="entry name" value="CYTOCHROME P450 FAMILY"/>
    <property type="match status" value="1"/>
</dbReference>
<proteinExistence type="inferred from homology"/>
<name>A0AAN5I8D1_9BILA</name>
<evidence type="ECO:0000256" key="6">
    <source>
        <dbReference type="RuleBase" id="RU000461"/>
    </source>
</evidence>
<dbReference type="GO" id="GO:0005737">
    <property type="term" value="C:cytoplasm"/>
    <property type="evidence" value="ECO:0007669"/>
    <property type="project" value="TreeGrafter"/>
</dbReference>
<gene>
    <name evidence="7" type="ORF">PMAYCL1PPCAC_25080</name>
</gene>
<dbReference type="GO" id="GO:0006805">
    <property type="term" value="P:xenobiotic metabolic process"/>
    <property type="evidence" value="ECO:0007669"/>
    <property type="project" value="TreeGrafter"/>
</dbReference>
<feature type="binding site" description="axial binding residue" evidence="5">
    <location>
        <position position="260"/>
    </location>
    <ligand>
        <name>heme</name>
        <dbReference type="ChEBI" id="CHEBI:30413"/>
    </ligand>
    <ligandPart>
        <name>Fe</name>
        <dbReference type="ChEBI" id="CHEBI:18248"/>
    </ligandPart>
</feature>
<dbReference type="AlphaFoldDB" id="A0AAN5I8D1"/>
<evidence type="ECO:0000256" key="2">
    <source>
        <dbReference type="ARBA" id="ARBA00022723"/>
    </source>
</evidence>
<dbReference type="Pfam" id="PF00067">
    <property type="entry name" value="p450"/>
    <property type="match status" value="1"/>
</dbReference>
<dbReference type="GO" id="GO:0020037">
    <property type="term" value="F:heme binding"/>
    <property type="evidence" value="ECO:0007669"/>
    <property type="project" value="InterPro"/>
</dbReference>
<dbReference type="InterPro" id="IPR001128">
    <property type="entry name" value="Cyt_P450"/>
</dbReference>
<keyword evidence="3 5" id="KW-0408">Iron</keyword>
<keyword evidence="8" id="KW-1185">Reference proteome</keyword>
<keyword evidence="6" id="KW-0560">Oxidoreductase</keyword>
<dbReference type="InterPro" id="IPR050182">
    <property type="entry name" value="Cytochrome_P450_fam2"/>
</dbReference>
<dbReference type="PANTHER" id="PTHR24300">
    <property type="entry name" value="CYTOCHROME P450 508A4-RELATED"/>
    <property type="match status" value="1"/>
</dbReference>
<comment type="caution">
    <text evidence="7">The sequence shown here is derived from an EMBL/GenBank/DDBJ whole genome shotgun (WGS) entry which is preliminary data.</text>
</comment>
<evidence type="ECO:0000313" key="7">
    <source>
        <dbReference type="EMBL" id="GMR54885.1"/>
    </source>
</evidence>
<dbReference type="SUPFAM" id="SSF48264">
    <property type="entry name" value="Cytochrome P450"/>
    <property type="match status" value="1"/>
</dbReference>
<dbReference type="PRINTS" id="PR00463">
    <property type="entry name" value="EP450I"/>
</dbReference>
<comment type="similarity">
    <text evidence="1 6">Belongs to the cytochrome P450 family.</text>
</comment>
<reference evidence="8" key="1">
    <citation type="submission" date="2022-10" db="EMBL/GenBank/DDBJ databases">
        <title>Genome assembly of Pristionchus species.</title>
        <authorList>
            <person name="Yoshida K."/>
            <person name="Sommer R.J."/>
        </authorList>
    </citation>
    <scope>NUCLEOTIDE SEQUENCE [LARGE SCALE GENOMIC DNA]</scope>
    <source>
        <strain evidence="8">RS5460</strain>
    </source>
</reference>
<protein>
    <recommendedName>
        <fullName evidence="9">Cytochrome P450</fullName>
    </recommendedName>
</protein>
<dbReference type="InterPro" id="IPR017972">
    <property type="entry name" value="Cyt_P450_CS"/>
</dbReference>
<dbReference type="GO" id="GO:0016712">
    <property type="term" value="F:oxidoreductase activity, acting on paired donors, with incorporation or reduction of molecular oxygen, reduced flavin or flavoprotein as one donor, and incorporation of one atom of oxygen"/>
    <property type="evidence" value="ECO:0007669"/>
    <property type="project" value="TreeGrafter"/>
</dbReference>
<dbReference type="InterPro" id="IPR002401">
    <property type="entry name" value="Cyt_P450_E_grp-I"/>
</dbReference>
<sequence length="285" mass="32894">VCVNMEYQVGVANIIWQQAFGRILPYDDPLMESMKGKTNELFIALAHPFIAAHRLFPHIIYLEKLFGSPMKKVADAMTFFNEYIEKELDIIKRDSNDDDEPHSYAGAFLREMQRRESAGDELAGFETTVTSLRFILHYMITHPEVQRRAQREIDEKIGKRNIRMEDQKSLHYCTAIIREVQRINIIGISLLPRMTSGPLTIDGHKIPVGTGILPEFAIVHKDDKVFERADFFCPERHLNEHGEFAKDPRITPFSLGKRSCLAEGLARMEIFLYFTTFIQHLSFSS</sequence>